<reference evidence="1" key="2">
    <citation type="submission" date="2022-08" db="UniProtKB">
        <authorList>
            <consortium name="EnsemblMetazoa"/>
        </authorList>
    </citation>
    <scope>IDENTIFICATION</scope>
    <source>
        <strain evidence="1">STECLA/ALBI9_A</strain>
    </source>
</reference>
<evidence type="ECO:0000313" key="1">
    <source>
        <dbReference type="EnsemblMetazoa" id="AALB014646-PA"/>
    </source>
</evidence>
<dbReference type="VEuPathDB" id="VectorBase:AALB014646"/>
<dbReference type="Proteomes" id="UP000069272">
    <property type="component" value="Chromosome 2R"/>
</dbReference>
<reference evidence="1 2" key="1">
    <citation type="journal article" date="2017" name="G3 (Bethesda)">
        <title>The Physical Genome Mapping of Anopheles albimanus Corrected Scaffold Misassemblies and Identified Interarm Rearrangements in Genus Anopheles.</title>
        <authorList>
            <person name="Artemov G.N."/>
            <person name="Peery A.N."/>
            <person name="Jiang X."/>
            <person name="Tu Z."/>
            <person name="Stegniy V.N."/>
            <person name="Sharakhova M.V."/>
            <person name="Sharakhov I.V."/>
        </authorList>
    </citation>
    <scope>NUCLEOTIDE SEQUENCE [LARGE SCALE GENOMIC DNA]</scope>
    <source>
        <strain evidence="1 2">ALBI9_A</strain>
    </source>
</reference>
<accession>A0A182FYF4</accession>
<organism evidence="1 2">
    <name type="scientific">Anopheles albimanus</name>
    <name type="common">New world malaria mosquito</name>
    <dbReference type="NCBI Taxonomy" id="7167"/>
    <lineage>
        <taxon>Eukaryota</taxon>
        <taxon>Metazoa</taxon>
        <taxon>Ecdysozoa</taxon>
        <taxon>Arthropoda</taxon>
        <taxon>Hexapoda</taxon>
        <taxon>Insecta</taxon>
        <taxon>Pterygota</taxon>
        <taxon>Neoptera</taxon>
        <taxon>Endopterygota</taxon>
        <taxon>Diptera</taxon>
        <taxon>Nematocera</taxon>
        <taxon>Culicoidea</taxon>
        <taxon>Culicidae</taxon>
        <taxon>Anophelinae</taxon>
        <taxon>Anopheles</taxon>
    </lineage>
</organism>
<protein>
    <submittedName>
        <fullName evidence="1">Uncharacterized protein</fullName>
    </submittedName>
</protein>
<proteinExistence type="predicted"/>
<sequence length="85" mass="9318">MRSARSMNCSLLATSGSSVLSSASSPIRHLIDPQMTSRREEAVVSFVCSFVRFVTVVNQHHRNGPQLGPPPTGSWGAATHYERYN</sequence>
<keyword evidence="2" id="KW-1185">Reference proteome</keyword>
<dbReference type="EnsemblMetazoa" id="AALB014646-RA">
    <property type="protein sequence ID" value="AALB014646-PA"/>
    <property type="gene ID" value="AALB014646"/>
</dbReference>
<name>A0A182FYF4_ANOAL</name>
<evidence type="ECO:0000313" key="2">
    <source>
        <dbReference type="Proteomes" id="UP000069272"/>
    </source>
</evidence>
<dbReference type="AlphaFoldDB" id="A0A182FYF4"/>